<protein>
    <submittedName>
        <fullName evidence="4">Uncharacterized protein</fullName>
    </submittedName>
</protein>
<evidence type="ECO:0000256" key="3">
    <source>
        <dbReference type="PROSITE-ProRule" id="PRU00023"/>
    </source>
</evidence>
<feature type="repeat" description="ANK" evidence="3">
    <location>
        <begin position="511"/>
        <end position="543"/>
    </location>
</feature>
<feature type="repeat" description="ANK" evidence="3">
    <location>
        <begin position="775"/>
        <end position="806"/>
    </location>
</feature>
<feature type="repeat" description="ANK" evidence="3">
    <location>
        <begin position="610"/>
        <end position="642"/>
    </location>
</feature>
<dbReference type="Pfam" id="PF12796">
    <property type="entry name" value="Ank_2"/>
    <property type="match status" value="4"/>
</dbReference>
<feature type="repeat" description="ANK" evidence="3">
    <location>
        <begin position="544"/>
        <end position="576"/>
    </location>
</feature>
<dbReference type="PANTHER" id="PTHR24198">
    <property type="entry name" value="ANKYRIN REPEAT AND PROTEIN KINASE DOMAIN-CONTAINING PROTEIN"/>
    <property type="match status" value="1"/>
</dbReference>
<sequence>MDIIKTLILITISSSFHFLTISAKDSSLPGSIPIDKLQVFGEYMTVVRNHLAKKAEQTSNFFQPYSIVKNDSLTSNITVDEFVMLEILSSLASKDFTYTNFLLDLVSQKNIAGNKKGLGYWLKSKIKLPYKMVYDLIENIANWDRIGTSPMPTRVAEEFLVLSNYSNIFLDACGQGDLKIVKLVLKSGKNVDLLSCIEKAWVNSHKETTKYLIANGVLNSNLKGKKIVTAVNNDNETLLYHLSGAVMPDIVKDLLEGGAESNSIGLKGNSPLHQAVKSNDIETVKVLLEHGADLNVRNSNGDTALHAAVSLCHAEISKLLVDSGSRLDIRNNVGITALQKAEAFWINAVIHHLIKNNVKIPSDANLDQIVVPWTATAAAMNEESFGECDEKTIKNRSDIVQILLRKGGSSHLTDDVRTKLMVLLKNSSPSLIQEVDFSPMIYKGFNGASLINAVESDNVTLVKSMLEEGASIQSKDLYGNTALHAAASRGNTEISELLVKRGADVGAKNKIGWTPLHKAVYNGHDSVVKFLIKNGADLNAKDANDDTPLHVAAVRGRMASAQILLDKGAKIKTKDKDGWAPIHAAVKKGHIELVNLLINKGADVNVKNTDGRTPLFFACQQGEDVIVKLLLQSGAEVENDDVYGRTALHAAASEGNAEVVKVLLRKGININSLDENGNTALHEAAIMGQSESVEALLSRGAKLNMLNTKGWTALHEAAWKGHLLVIQSLLKHGMDIDTRTSAGETALHLAARGDNPVVVLALLRSGAARDARDQNGITALEDAARHNNVAMVQLLLDEGVGTNIER</sequence>
<reference evidence="4" key="1">
    <citation type="submission" date="2022-01" db="EMBL/GenBank/DDBJ databases">
        <authorList>
            <person name="King R."/>
        </authorList>
    </citation>
    <scope>NUCLEOTIDE SEQUENCE</scope>
</reference>
<feature type="repeat" description="ANK" evidence="3">
    <location>
        <begin position="742"/>
        <end position="774"/>
    </location>
</feature>
<feature type="repeat" description="ANK" evidence="3">
    <location>
        <begin position="577"/>
        <end position="609"/>
    </location>
</feature>
<feature type="repeat" description="ANK" evidence="3">
    <location>
        <begin position="643"/>
        <end position="675"/>
    </location>
</feature>
<dbReference type="EMBL" id="OV725079">
    <property type="protein sequence ID" value="CAH1396363.1"/>
    <property type="molecule type" value="Genomic_DNA"/>
</dbReference>
<dbReference type="AlphaFoldDB" id="A0A9P0H6L3"/>
<keyword evidence="5" id="KW-1185">Reference proteome</keyword>
<feature type="repeat" description="ANK" evidence="3">
    <location>
        <begin position="676"/>
        <end position="708"/>
    </location>
</feature>
<feature type="repeat" description="ANK" evidence="3">
    <location>
        <begin position="478"/>
        <end position="510"/>
    </location>
</feature>
<proteinExistence type="predicted"/>
<dbReference type="OrthoDB" id="194358at2759"/>
<organism evidence="4 5">
    <name type="scientific">Nezara viridula</name>
    <name type="common">Southern green stink bug</name>
    <name type="synonym">Cimex viridulus</name>
    <dbReference type="NCBI Taxonomy" id="85310"/>
    <lineage>
        <taxon>Eukaryota</taxon>
        <taxon>Metazoa</taxon>
        <taxon>Ecdysozoa</taxon>
        <taxon>Arthropoda</taxon>
        <taxon>Hexapoda</taxon>
        <taxon>Insecta</taxon>
        <taxon>Pterygota</taxon>
        <taxon>Neoptera</taxon>
        <taxon>Paraneoptera</taxon>
        <taxon>Hemiptera</taxon>
        <taxon>Heteroptera</taxon>
        <taxon>Panheteroptera</taxon>
        <taxon>Pentatomomorpha</taxon>
        <taxon>Pentatomoidea</taxon>
        <taxon>Pentatomidae</taxon>
        <taxon>Pentatominae</taxon>
        <taxon>Nezara</taxon>
    </lineage>
</organism>
<name>A0A9P0H6L3_NEZVI</name>
<evidence type="ECO:0000313" key="5">
    <source>
        <dbReference type="Proteomes" id="UP001152798"/>
    </source>
</evidence>
<dbReference type="SUPFAM" id="SSF48403">
    <property type="entry name" value="Ankyrin repeat"/>
    <property type="match status" value="2"/>
</dbReference>
<dbReference type="PRINTS" id="PR01415">
    <property type="entry name" value="ANKYRIN"/>
</dbReference>
<feature type="repeat" description="ANK" evidence="3">
    <location>
        <begin position="300"/>
        <end position="332"/>
    </location>
</feature>
<dbReference type="PROSITE" id="PS50088">
    <property type="entry name" value="ANK_REPEAT"/>
    <property type="match status" value="12"/>
</dbReference>
<dbReference type="Gene3D" id="1.25.40.20">
    <property type="entry name" value="Ankyrin repeat-containing domain"/>
    <property type="match status" value="6"/>
</dbReference>
<dbReference type="PROSITE" id="PS50297">
    <property type="entry name" value="ANK_REP_REGION"/>
    <property type="match status" value="12"/>
</dbReference>
<evidence type="ECO:0000256" key="1">
    <source>
        <dbReference type="ARBA" id="ARBA00022737"/>
    </source>
</evidence>
<dbReference type="PANTHER" id="PTHR24198:SF165">
    <property type="entry name" value="ANKYRIN REPEAT-CONTAINING PROTEIN-RELATED"/>
    <property type="match status" value="1"/>
</dbReference>
<keyword evidence="1" id="KW-0677">Repeat</keyword>
<feature type="repeat" description="ANK" evidence="3">
    <location>
        <begin position="709"/>
        <end position="741"/>
    </location>
</feature>
<accession>A0A9P0H6L3</accession>
<dbReference type="InterPro" id="IPR002110">
    <property type="entry name" value="Ankyrin_rpt"/>
</dbReference>
<dbReference type="Proteomes" id="UP001152798">
    <property type="component" value="Chromosome 3"/>
</dbReference>
<keyword evidence="2 3" id="KW-0040">ANK repeat</keyword>
<dbReference type="SMART" id="SM00248">
    <property type="entry name" value="ANK"/>
    <property type="match status" value="15"/>
</dbReference>
<evidence type="ECO:0000313" key="4">
    <source>
        <dbReference type="EMBL" id="CAH1396363.1"/>
    </source>
</evidence>
<feature type="repeat" description="ANK" evidence="3">
    <location>
        <begin position="267"/>
        <end position="299"/>
    </location>
</feature>
<dbReference type="Pfam" id="PF00023">
    <property type="entry name" value="Ank"/>
    <property type="match status" value="3"/>
</dbReference>
<evidence type="ECO:0000256" key="2">
    <source>
        <dbReference type="ARBA" id="ARBA00023043"/>
    </source>
</evidence>
<gene>
    <name evidence="4" type="ORF">NEZAVI_LOCUS6452</name>
</gene>
<dbReference type="InterPro" id="IPR036770">
    <property type="entry name" value="Ankyrin_rpt-contain_sf"/>
</dbReference>